<dbReference type="Proteomes" id="UP001151699">
    <property type="component" value="Chromosome A"/>
</dbReference>
<accession>A0A9Q0NAI4</accession>
<dbReference type="SMART" id="SM00020">
    <property type="entry name" value="Tryp_SPc"/>
    <property type="match status" value="1"/>
</dbReference>
<dbReference type="InterPro" id="IPR051487">
    <property type="entry name" value="Ser/Thr_Proteases_Immune/Dev"/>
</dbReference>
<dbReference type="InterPro" id="IPR009003">
    <property type="entry name" value="Peptidase_S1_PA"/>
</dbReference>
<dbReference type="InterPro" id="IPR043504">
    <property type="entry name" value="Peptidase_S1_PA_chymotrypsin"/>
</dbReference>
<keyword evidence="1" id="KW-1015">Disulfide bond</keyword>
<evidence type="ECO:0000313" key="6">
    <source>
        <dbReference type="EMBL" id="KAJ6645754.1"/>
    </source>
</evidence>
<evidence type="ECO:0000259" key="5">
    <source>
        <dbReference type="PROSITE" id="PS50240"/>
    </source>
</evidence>
<dbReference type="PRINTS" id="PR00722">
    <property type="entry name" value="CHYMOTRYPSIN"/>
</dbReference>
<keyword evidence="2" id="KW-0325">Glycoprotein</keyword>
<proteinExistence type="inferred from homology"/>
<dbReference type="InterPro" id="IPR001314">
    <property type="entry name" value="Peptidase_S1A"/>
</dbReference>
<evidence type="ECO:0000256" key="4">
    <source>
        <dbReference type="SAM" id="MobiDB-lite"/>
    </source>
</evidence>
<keyword evidence="6" id="KW-0645">Protease</keyword>
<dbReference type="PANTHER" id="PTHR24256">
    <property type="entry name" value="TRYPTASE-RELATED"/>
    <property type="match status" value="1"/>
</dbReference>
<dbReference type="EMBL" id="WJQU01000001">
    <property type="protein sequence ID" value="KAJ6645754.1"/>
    <property type="molecule type" value="Genomic_DNA"/>
</dbReference>
<feature type="compositionally biased region" description="Pro residues" evidence="4">
    <location>
        <begin position="259"/>
        <end position="271"/>
    </location>
</feature>
<dbReference type="GO" id="GO:0004252">
    <property type="term" value="F:serine-type endopeptidase activity"/>
    <property type="evidence" value="ECO:0007669"/>
    <property type="project" value="InterPro"/>
</dbReference>
<dbReference type="OrthoDB" id="10059102at2759"/>
<keyword evidence="7" id="KW-1185">Reference proteome</keyword>
<evidence type="ECO:0000313" key="7">
    <source>
        <dbReference type="Proteomes" id="UP001151699"/>
    </source>
</evidence>
<feature type="domain" description="Peptidase S1" evidence="5">
    <location>
        <begin position="1"/>
        <end position="246"/>
    </location>
</feature>
<sequence>VAIRLYDNFLPSSGGDVNLCNGAIIHESYVLTTADCVHARIRSANLSRPYNPSMLYIAAGTFLGDPFSTRYVETITVHEKYNADTLENDIALVKTSEPFPLRNNTAIQWIELDSVNTRYDHCFASFQNSTSSRYPYSSPQPAYVMDNWYCNYGLNGTNLTQRNSEICSHYVFSDSAMCRLQPYQLQISSDRGTPLVCNNRLSGLLSQILPPQNSSNPSTACENTLKTWAFYTKVSNFTSWIHQTIARQQPLAGTGPTPSHQPPVTPPPYYTPPVTQATQGGKPKGSSADCLAKSLSIALTVFCVIFNFSV</sequence>
<gene>
    <name evidence="6" type="primary">Tmprss3_0</name>
    <name evidence="6" type="ORF">Bhyg_00963</name>
</gene>
<feature type="non-terminal residue" evidence="6">
    <location>
        <position position="310"/>
    </location>
</feature>
<keyword evidence="6" id="KW-0472">Membrane</keyword>
<organism evidence="6 7">
    <name type="scientific">Pseudolycoriella hygida</name>
    <dbReference type="NCBI Taxonomy" id="35572"/>
    <lineage>
        <taxon>Eukaryota</taxon>
        <taxon>Metazoa</taxon>
        <taxon>Ecdysozoa</taxon>
        <taxon>Arthropoda</taxon>
        <taxon>Hexapoda</taxon>
        <taxon>Insecta</taxon>
        <taxon>Pterygota</taxon>
        <taxon>Neoptera</taxon>
        <taxon>Endopterygota</taxon>
        <taxon>Diptera</taxon>
        <taxon>Nematocera</taxon>
        <taxon>Sciaroidea</taxon>
        <taxon>Sciaridae</taxon>
        <taxon>Pseudolycoriella</taxon>
    </lineage>
</organism>
<feature type="region of interest" description="Disordered" evidence="4">
    <location>
        <begin position="250"/>
        <end position="285"/>
    </location>
</feature>
<dbReference type="InterPro" id="IPR001254">
    <property type="entry name" value="Trypsin_dom"/>
</dbReference>
<dbReference type="GO" id="GO:0006508">
    <property type="term" value="P:proteolysis"/>
    <property type="evidence" value="ECO:0007669"/>
    <property type="project" value="UniProtKB-KW"/>
</dbReference>
<dbReference type="Pfam" id="PF00089">
    <property type="entry name" value="Trypsin"/>
    <property type="match status" value="1"/>
</dbReference>
<reference evidence="6" key="1">
    <citation type="submission" date="2022-07" db="EMBL/GenBank/DDBJ databases">
        <authorList>
            <person name="Trinca V."/>
            <person name="Uliana J.V.C."/>
            <person name="Torres T.T."/>
            <person name="Ward R.J."/>
            <person name="Monesi N."/>
        </authorList>
    </citation>
    <scope>NUCLEOTIDE SEQUENCE</scope>
    <source>
        <strain evidence="6">HSMRA1968</strain>
        <tissue evidence="6">Whole embryos</tissue>
    </source>
</reference>
<dbReference type="SUPFAM" id="SSF50494">
    <property type="entry name" value="Trypsin-like serine proteases"/>
    <property type="match status" value="1"/>
</dbReference>
<keyword evidence="6" id="KW-0812">Transmembrane</keyword>
<dbReference type="AlphaFoldDB" id="A0A9Q0NAI4"/>
<keyword evidence="6" id="KW-0378">Hydrolase</keyword>
<comment type="similarity">
    <text evidence="3">Belongs to the peptidase S1 family. CLIP subfamily.</text>
</comment>
<dbReference type="Gene3D" id="2.40.10.10">
    <property type="entry name" value="Trypsin-like serine proteases"/>
    <property type="match status" value="2"/>
</dbReference>
<evidence type="ECO:0000256" key="1">
    <source>
        <dbReference type="ARBA" id="ARBA00023157"/>
    </source>
</evidence>
<comment type="caution">
    <text evidence="6">The sequence shown here is derived from an EMBL/GenBank/DDBJ whole genome shotgun (WGS) entry which is preliminary data.</text>
</comment>
<dbReference type="PROSITE" id="PS50240">
    <property type="entry name" value="TRYPSIN_DOM"/>
    <property type="match status" value="1"/>
</dbReference>
<evidence type="ECO:0000256" key="3">
    <source>
        <dbReference type="ARBA" id="ARBA00024195"/>
    </source>
</evidence>
<evidence type="ECO:0000256" key="2">
    <source>
        <dbReference type="ARBA" id="ARBA00023180"/>
    </source>
</evidence>
<protein>
    <submittedName>
        <fullName evidence="6">Transmembrane protease serine 3</fullName>
    </submittedName>
</protein>
<name>A0A9Q0NAI4_9DIPT</name>